<sequence length="92" mass="10128">MKKKKVVITLSIVGIFILTFIIYNYINTDGVVIASGKSEESVNNKTFSLMLETSAGSGEYQVSTDTTWPGSGYEYNENLSSCENGSTLIWNE</sequence>
<evidence type="ECO:0000313" key="2">
    <source>
        <dbReference type="EMBL" id="HIT37479.1"/>
    </source>
</evidence>
<protein>
    <submittedName>
        <fullName evidence="2">Uncharacterized protein</fullName>
    </submittedName>
</protein>
<dbReference type="EMBL" id="DVKQ01000042">
    <property type="protein sequence ID" value="HIT37479.1"/>
    <property type="molecule type" value="Genomic_DNA"/>
</dbReference>
<name>A0A9D1KBD4_9FIRM</name>
<evidence type="ECO:0000313" key="3">
    <source>
        <dbReference type="Proteomes" id="UP000886833"/>
    </source>
</evidence>
<feature type="non-terminal residue" evidence="2">
    <location>
        <position position="92"/>
    </location>
</feature>
<reference evidence="2" key="2">
    <citation type="journal article" date="2021" name="PeerJ">
        <title>Extensive microbial diversity within the chicken gut microbiome revealed by metagenomics and culture.</title>
        <authorList>
            <person name="Gilroy R."/>
            <person name="Ravi A."/>
            <person name="Getino M."/>
            <person name="Pursley I."/>
            <person name="Horton D.L."/>
            <person name="Alikhan N.F."/>
            <person name="Baker D."/>
            <person name="Gharbi K."/>
            <person name="Hall N."/>
            <person name="Watson M."/>
            <person name="Adriaenssens E.M."/>
            <person name="Foster-Nyarko E."/>
            <person name="Jarju S."/>
            <person name="Secka A."/>
            <person name="Antonio M."/>
            <person name="Oren A."/>
            <person name="Chaudhuri R.R."/>
            <person name="La Ragione R."/>
            <person name="Hildebrand F."/>
            <person name="Pallen M.J."/>
        </authorList>
    </citation>
    <scope>NUCLEOTIDE SEQUENCE</scope>
    <source>
        <strain evidence="2">CHK195-26880</strain>
    </source>
</reference>
<feature type="transmembrane region" description="Helical" evidence="1">
    <location>
        <begin position="7"/>
        <end position="26"/>
    </location>
</feature>
<keyword evidence="1" id="KW-1133">Transmembrane helix</keyword>
<evidence type="ECO:0000256" key="1">
    <source>
        <dbReference type="SAM" id="Phobius"/>
    </source>
</evidence>
<dbReference type="Proteomes" id="UP000886833">
    <property type="component" value="Unassembled WGS sequence"/>
</dbReference>
<organism evidence="2 3">
    <name type="scientific">Candidatus Onthousia faecipullorum</name>
    <dbReference type="NCBI Taxonomy" id="2840887"/>
    <lineage>
        <taxon>Bacteria</taxon>
        <taxon>Bacillati</taxon>
        <taxon>Bacillota</taxon>
        <taxon>Bacilli</taxon>
        <taxon>Candidatus Onthousia</taxon>
    </lineage>
</organism>
<dbReference type="AlphaFoldDB" id="A0A9D1KBD4"/>
<keyword evidence="1" id="KW-0472">Membrane</keyword>
<accession>A0A9D1KBD4</accession>
<keyword evidence="1" id="KW-0812">Transmembrane</keyword>
<gene>
    <name evidence="2" type="ORF">IAB59_03240</name>
</gene>
<reference evidence="2" key="1">
    <citation type="submission" date="2020-10" db="EMBL/GenBank/DDBJ databases">
        <authorList>
            <person name="Gilroy R."/>
        </authorList>
    </citation>
    <scope>NUCLEOTIDE SEQUENCE</scope>
    <source>
        <strain evidence="2">CHK195-26880</strain>
    </source>
</reference>
<comment type="caution">
    <text evidence="2">The sequence shown here is derived from an EMBL/GenBank/DDBJ whole genome shotgun (WGS) entry which is preliminary data.</text>
</comment>
<proteinExistence type="predicted"/>